<feature type="region of interest" description="Disordered" evidence="1">
    <location>
        <begin position="166"/>
        <end position="296"/>
    </location>
</feature>
<feature type="compositionally biased region" description="Low complexity" evidence="1">
    <location>
        <begin position="170"/>
        <end position="181"/>
    </location>
</feature>
<gene>
    <name evidence="2" type="ORF">BDD21_5106</name>
</gene>
<dbReference type="EMBL" id="RBXL01000001">
    <property type="protein sequence ID" value="RKT47510.1"/>
    <property type="molecule type" value="Genomic_DNA"/>
</dbReference>
<proteinExistence type="predicted"/>
<dbReference type="Proteomes" id="UP000274556">
    <property type="component" value="Unassembled WGS sequence"/>
</dbReference>
<sequence length="373" mass="38716">MNLHSVTLIVSLSAVGVLQVGCASSPRTGTFDPQVETFQVGDRPQMVFPGASRAEVKALAMGSARSRAWVIAETTDDRVVARRPLDPGSPLARELGQAAATAAPGSLVEVTSYFLDDRGSVKVALDAALVSKLPDGQPTRTDVTEAFRPSLDESLRSLHSTWSRDRARVARAAPPSGPARAGETRDSGNADGAALADSGTSPPAAWSDETTPTAPTAPLMSSQTPAAATPAPSLSERASPPAPTPVAATPARPTPEPRRPSSGPAPIVDTRPVLTRTQPGSATQPMSLPEPLPQPAAETIPNSENMMALSPLPGSVSWAYYAEQYARLRGCNVEPSGSILIDSRSDGEIHKVPCAGADSVLVQCQNGDCRGLL</sequence>
<organism evidence="2 3">
    <name type="scientific">Thiocapsa rosea</name>
    <dbReference type="NCBI Taxonomy" id="69360"/>
    <lineage>
        <taxon>Bacteria</taxon>
        <taxon>Pseudomonadati</taxon>
        <taxon>Pseudomonadota</taxon>
        <taxon>Gammaproteobacteria</taxon>
        <taxon>Chromatiales</taxon>
        <taxon>Chromatiaceae</taxon>
        <taxon>Thiocapsa</taxon>
    </lineage>
</organism>
<protein>
    <submittedName>
        <fullName evidence="2">Uncharacterized protein</fullName>
    </submittedName>
</protein>
<dbReference type="RefSeq" id="WP_120799463.1">
    <property type="nucleotide sequence ID" value="NZ_RBXL01000001.1"/>
</dbReference>
<accession>A0A495VF97</accession>
<reference evidence="2 3" key="1">
    <citation type="submission" date="2018-10" db="EMBL/GenBank/DDBJ databases">
        <title>Genomic Encyclopedia of Archaeal and Bacterial Type Strains, Phase II (KMG-II): from individual species to whole genera.</title>
        <authorList>
            <person name="Goeker M."/>
        </authorList>
    </citation>
    <scope>NUCLEOTIDE SEQUENCE [LARGE SCALE GENOMIC DNA]</scope>
    <source>
        <strain evidence="2 3">DSM 235</strain>
    </source>
</reference>
<feature type="compositionally biased region" description="Polar residues" evidence="1">
    <location>
        <begin position="208"/>
        <end position="223"/>
    </location>
</feature>
<comment type="caution">
    <text evidence="2">The sequence shown here is derived from an EMBL/GenBank/DDBJ whole genome shotgun (WGS) entry which is preliminary data.</text>
</comment>
<evidence type="ECO:0000313" key="2">
    <source>
        <dbReference type="EMBL" id="RKT47510.1"/>
    </source>
</evidence>
<dbReference type="AlphaFoldDB" id="A0A495VF97"/>
<keyword evidence="3" id="KW-1185">Reference proteome</keyword>
<evidence type="ECO:0000256" key="1">
    <source>
        <dbReference type="SAM" id="MobiDB-lite"/>
    </source>
</evidence>
<name>A0A495VF97_9GAMM</name>
<dbReference type="OrthoDB" id="5765568at2"/>
<feature type="compositionally biased region" description="Polar residues" evidence="1">
    <location>
        <begin position="275"/>
        <end position="286"/>
    </location>
</feature>
<evidence type="ECO:0000313" key="3">
    <source>
        <dbReference type="Proteomes" id="UP000274556"/>
    </source>
</evidence>